<keyword evidence="1" id="KW-0812">Transmembrane</keyword>
<accession>A0A6C0KSE4</accession>
<dbReference type="AlphaFoldDB" id="A0A6C0KSE4"/>
<proteinExistence type="predicted"/>
<name>A0A6C0KSE4_9ZZZZ</name>
<evidence type="ECO:0000313" key="2">
    <source>
        <dbReference type="EMBL" id="QHU19354.1"/>
    </source>
</evidence>
<keyword evidence="1" id="KW-1133">Transmembrane helix</keyword>
<keyword evidence="1" id="KW-0472">Membrane</keyword>
<sequence length="113" mass="13090">MVFTKETFVHLFHILFVGSLFLYVGIIGDKIPLFLFPLLKYLGILIILYHSYKAYNKIANNKSAWVNYIHIFLIGPLLIKIGLDGDKTSRKYFELLLMAGFAAIGYHGYYLFF</sequence>
<feature type="transmembrane region" description="Helical" evidence="1">
    <location>
        <begin position="64"/>
        <end position="83"/>
    </location>
</feature>
<feature type="transmembrane region" description="Helical" evidence="1">
    <location>
        <begin position="95"/>
        <end position="112"/>
    </location>
</feature>
<dbReference type="EMBL" id="MN740948">
    <property type="protein sequence ID" value="QHU19354.1"/>
    <property type="molecule type" value="Genomic_DNA"/>
</dbReference>
<reference evidence="2" key="1">
    <citation type="journal article" date="2020" name="Nature">
        <title>Giant virus diversity and host interactions through global metagenomics.</title>
        <authorList>
            <person name="Schulz F."/>
            <person name="Roux S."/>
            <person name="Paez-Espino D."/>
            <person name="Jungbluth S."/>
            <person name="Walsh D.A."/>
            <person name="Denef V.J."/>
            <person name="McMahon K.D."/>
            <person name="Konstantinidis K.T."/>
            <person name="Eloe-Fadrosh E.A."/>
            <person name="Kyrpides N.C."/>
            <person name="Woyke T."/>
        </authorList>
    </citation>
    <scope>NUCLEOTIDE SEQUENCE</scope>
    <source>
        <strain evidence="2">GVMAG-S-3300013014-104</strain>
    </source>
</reference>
<feature type="transmembrane region" description="Helical" evidence="1">
    <location>
        <begin position="33"/>
        <end position="52"/>
    </location>
</feature>
<protein>
    <submittedName>
        <fullName evidence="2">Uncharacterized protein</fullName>
    </submittedName>
</protein>
<evidence type="ECO:0000256" key="1">
    <source>
        <dbReference type="SAM" id="Phobius"/>
    </source>
</evidence>
<organism evidence="2">
    <name type="scientific">viral metagenome</name>
    <dbReference type="NCBI Taxonomy" id="1070528"/>
    <lineage>
        <taxon>unclassified sequences</taxon>
        <taxon>metagenomes</taxon>
        <taxon>organismal metagenomes</taxon>
    </lineage>
</organism>
<feature type="transmembrane region" description="Helical" evidence="1">
    <location>
        <begin position="7"/>
        <end position="27"/>
    </location>
</feature>